<reference evidence="2 3" key="1">
    <citation type="submission" date="2024-11" db="EMBL/GenBank/DDBJ databases">
        <authorList>
            <person name="Heng Y.C."/>
            <person name="Lim A.C.H."/>
            <person name="Lee J.K.Y."/>
            <person name="Kittelmann S."/>
        </authorList>
    </citation>
    <scope>NUCLEOTIDE SEQUENCE [LARGE SCALE GENOMIC DNA]</scope>
    <source>
        <strain evidence="2 3">WILCCON 0202</strain>
    </source>
</reference>
<dbReference type="RefSeq" id="WP_406766842.1">
    <property type="nucleotide sequence ID" value="NZ_JBJHZY010000007.1"/>
</dbReference>
<evidence type="ECO:0000256" key="1">
    <source>
        <dbReference type="SAM" id="Phobius"/>
    </source>
</evidence>
<proteinExistence type="predicted"/>
<dbReference type="Proteomes" id="UP001623661">
    <property type="component" value="Unassembled WGS sequence"/>
</dbReference>
<keyword evidence="3" id="KW-1185">Reference proteome</keyword>
<keyword evidence="1" id="KW-1133">Transmembrane helix</keyword>
<gene>
    <name evidence="2" type="ORF">ACJDUH_19195</name>
</gene>
<evidence type="ECO:0000313" key="3">
    <source>
        <dbReference type="Proteomes" id="UP001623661"/>
    </source>
</evidence>
<keyword evidence="1" id="KW-0812">Transmembrane</keyword>
<feature type="transmembrane region" description="Helical" evidence="1">
    <location>
        <begin position="12"/>
        <end position="31"/>
    </location>
</feature>
<sequence length="54" mass="6326">MSHHRGGFDNSFGFGNSLLGFAPFLLLPFLFTNRRRNVNIININTRRRRPDDFC</sequence>
<comment type="caution">
    <text evidence="2">The sequence shown here is derived from an EMBL/GenBank/DDBJ whole genome shotgun (WGS) entry which is preliminary data.</text>
</comment>
<protein>
    <submittedName>
        <fullName evidence="2">Uncharacterized protein</fullName>
    </submittedName>
</protein>
<accession>A0ABW8TWY3</accession>
<organism evidence="2 3">
    <name type="scientific">Candidatus Clostridium radicumherbarum</name>
    <dbReference type="NCBI Taxonomy" id="3381662"/>
    <lineage>
        <taxon>Bacteria</taxon>
        <taxon>Bacillati</taxon>
        <taxon>Bacillota</taxon>
        <taxon>Clostridia</taxon>
        <taxon>Eubacteriales</taxon>
        <taxon>Clostridiaceae</taxon>
        <taxon>Clostridium</taxon>
    </lineage>
</organism>
<keyword evidence="1" id="KW-0472">Membrane</keyword>
<evidence type="ECO:0000313" key="2">
    <source>
        <dbReference type="EMBL" id="MFL0270210.1"/>
    </source>
</evidence>
<dbReference type="EMBL" id="JBJHZY010000007">
    <property type="protein sequence ID" value="MFL0270210.1"/>
    <property type="molecule type" value="Genomic_DNA"/>
</dbReference>
<name>A0ABW8TWY3_9CLOT</name>